<dbReference type="SMART" id="SM00249">
    <property type="entry name" value="PHD"/>
    <property type="match status" value="1"/>
</dbReference>
<dbReference type="PROSITE" id="PS50994">
    <property type="entry name" value="INTEGRASE"/>
    <property type="match status" value="1"/>
</dbReference>
<dbReference type="InterPro" id="IPR013083">
    <property type="entry name" value="Znf_RING/FYVE/PHD"/>
</dbReference>
<dbReference type="PANTHER" id="PTHR47331">
    <property type="entry name" value="PHD-TYPE DOMAIN-CONTAINING PROTEIN"/>
    <property type="match status" value="1"/>
</dbReference>
<evidence type="ECO:0000313" key="10">
    <source>
        <dbReference type="Proteomes" id="UP000069940"/>
    </source>
</evidence>
<dbReference type="RefSeq" id="XP_062704596.1">
    <property type="nucleotide sequence ID" value="XM_062848612.1"/>
</dbReference>
<dbReference type="InterPro" id="IPR019786">
    <property type="entry name" value="Zinc_finger_PHD-type_CS"/>
</dbReference>
<reference evidence="10" key="1">
    <citation type="journal article" date="2015" name="Proc. Natl. Acad. Sci. U.S.A.">
        <title>Genome sequence of the Asian Tiger mosquito, Aedes albopictus, reveals insights into its biology, genetics, and evolution.</title>
        <authorList>
            <person name="Chen X.G."/>
            <person name="Jiang X."/>
            <person name="Gu J."/>
            <person name="Xu M."/>
            <person name="Wu Y."/>
            <person name="Deng Y."/>
            <person name="Zhang C."/>
            <person name="Bonizzoni M."/>
            <person name="Dermauw W."/>
            <person name="Vontas J."/>
            <person name="Armbruster P."/>
            <person name="Huang X."/>
            <person name="Yang Y."/>
            <person name="Zhang H."/>
            <person name="He W."/>
            <person name="Peng H."/>
            <person name="Liu Y."/>
            <person name="Wu K."/>
            <person name="Chen J."/>
            <person name="Lirakis M."/>
            <person name="Topalis P."/>
            <person name="Van Leeuwen T."/>
            <person name="Hall A.B."/>
            <person name="Jiang X."/>
            <person name="Thorpe C."/>
            <person name="Mueller R.L."/>
            <person name="Sun C."/>
            <person name="Waterhouse R.M."/>
            <person name="Yan G."/>
            <person name="Tu Z.J."/>
            <person name="Fang X."/>
            <person name="James A.A."/>
        </authorList>
    </citation>
    <scope>NUCLEOTIDE SEQUENCE [LARGE SCALE GENOMIC DNA]</scope>
    <source>
        <strain evidence="10">Foshan</strain>
    </source>
</reference>
<dbReference type="InterPro" id="IPR041588">
    <property type="entry name" value="Integrase_H2C2"/>
</dbReference>
<dbReference type="Proteomes" id="UP000069940">
    <property type="component" value="Unassembled WGS sequence"/>
</dbReference>
<feature type="domain" description="PHD-type" evidence="7">
    <location>
        <begin position="18"/>
        <end position="67"/>
    </location>
</feature>
<sequence>MASADNGAPKEPVENEKQGSCAHCNRPDSYDNYVQCDRCHAWWHHLCAGVNDSVADRSFTCEACSPVSVSSRASSSSSRVAAMQIRLREMEEQFKKARQELENERQAFEKERKLLQQEKVNDRRDDQRTAEWVEAHGGYGTSAKGQTADREAAAATDPHRQGNVQDVTSLNPAAISSAMQAAINAAVQAAVQAAFQTANPTRIHQQPSGSEAPPRYTGAVPKSKPKDLSSTRIGNDEVGSLQKGKQDTPLPPEKPSGKSLKNQTLTSNYDQWIQEITKRFGNTNLGHPTAPEMPSVGTVPLQPGQPAKSIQISTSEWNKVTNDVPKLDATLGTGPNFNNLNLPTQANVYPVSVNALGSLGTPSYIPTPSQLAARQVMPRDLPSFNGDPADWPMFISSFVNTTLACGYTSAENLARLQRSLKGDAYEAVRSRLLLPDTVPQVLNTLQLLYGRPELLINALLQKVRSVPAPKAEKLETLIEFGMAVQSLCDHLEAAGQHTHLSNPTLLMELVEKLPAHTKMEWASFLQRCPEVNLQSFGVFMSSIVISATKVTGYAAGLKPSTSDKYKGKPKGFINAHDGNGEEKVQEDRVCCVCDESGHRVTECELFRSFSVDGRWKCVQSNGLCRNCLNAHGRRSCRYSRCCGVGGCEFRHHPLLHSDRSTRTSYDGTPKGTASNNTHRPAKQSTLFRIVPVTLYGPKTSVKTYAFLDDGSSFTLVEEELINELGIRGSSMPLCLTWTANMTRSESNSEVVHLSITGTGDKKRMEMIAHTVQNLGLASQNLNYGDLVKRFQHLKGLPITSYKNAVPRLLVGVDNLNLTVPLNMKEGGRYEPVAVKTRLGWCIYGGEDHSSSSNVVNVHTCSCVGDRELHNLVKEYFTVEDVGAKSEVALESTDDQRARMILQETTKRVDGRYQTGLLWKYDRIEFPDSFNMALKRLECLERRMNRDPKLKENIHRQLVEYQAKGYARAATQAELDRADPRRVWYLPLGAVVNPKKPGKVRLIWDAAASVEGISLNSLLLKGPDQLASLSAVLSRFRQFSIGVSADIKEMFHQIEICETDRHSQRFLWRTDPSRPPTIFLMNVATFGSSSSPASAQFVKNKNAEEFADRYPKAVQAIVDNHYVDDYLDSFENEEEALRVSQEVRMIHSRGGFQLRNWLTNGKQVLEGLGESSTDETKNLFLDKGSECERVLGMLWNTRDDVLCYSTELKEDIQQLMDSNVQPTKRQMLRCLMSFFDPLGLLSAVLVHGRILLQDVWRVGTQWDEPVGDDIWNRWMKWINAVKTIDQIRIPRCYFRQATMSSYEELQLHIFVDASELAYSAVAYFRIVTASTMPDCALVAAKAKVAPLKPLSVPRLELQAAVLGARLMRFVIDTHTITTTKRFLWSDSSTVLAWIHADHRRYKQFVACRIGEILTLTDADEWRWVPTKINPADAATKWGKGPCMQAESEWFKGPEFLRRPEKEWPSSKFISTTTATEEELRPCHVHREVVVPGLEIDYQRFSKWERVLRTVAYALRFTNNLKLKCSGVPIRQGILTKEELQEAQITLFRSVQWQVFPDEMAALAADRRSPIKPSSDLHSLCPYLDQQGLLRVDSRIKTANKVALSMKFPIILPPKHRLTLLLIDEYHRKYRHANFETVVNEVRQRFHVSRLRPTVKKVTQNCLRCRIDKAKPCIPRMAPLPPARLAAYVRPFSYVGLDFFGPFLVKFGRSNVKRWIALFTCLTIRAVHVEVVCSLTTNSCIECVRRFICRRGDPLEIYSDNGTNFRGAARLLNKQKKEISIINENLAGAFTSTTTKWLFIPPAAPHMGGAWERMVRSVKTAMFAAYDGNRKLTDEGLQTLVIEAESIVNSRPLTYLPLESAESEALTPNHFLLPLKNIECKDFAADTTSENHKQTAAAVEATWNATQQHLNTYWKRWIREYLPTLTKRTKWFGEQKAIEVGDLVLVIDGTTRNEWIRGRVKEVVAGSDQRIRQAIVQTARGLMRRPVSKLAVLEVRESG</sequence>
<keyword evidence="3" id="KW-0862">Zinc</keyword>
<dbReference type="PROSITE" id="PS01359">
    <property type="entry name" value="ZF_PHD_1"/>
    <property type="match status" value="1"/>
</dbReference>
<feature type="region of interest" description="Disordered" evidence="6">
    <location>
        <begin position="659"/>
        <end position="680"/>
    </location>
</feature>
<dbReference type="Pfam" id="PF05380">
    <property type="entry name" value="Peptidase_A17"/>
    <property type="match status" value="1"/>
</dbReference>
<dbReference type="CDD" id="cd15517">
    <property type="entry name" value="PHD_TCF19_like"/>
    <property type="match status" value="1"/>
</dbReference>
<dbReference type="InterPro" id="IPR001965">
    <property type="entry name" value="Znf_PHD"/>
</dbReference>
<dbReference type="EnsemblMetazoa" id="AALFPA23_005924.R7655">
    <property type="protein sequence ID" value="AALFPA23_005924.P7655"/>
    <property type="gene ID" value="AALFPA23_005924"/>
</dbReference>
<dbReference type="GeneID" id="134286915"/>
<dbReference type="PANTHER" id="PTHR47331:SF1">
    <property type="entry name" value="GAG-LIKE PROTEIN"/>
    <property type="match status" value="1"/>
</dbReference>
<evidence type="ECO:0000256" key="3">
    <source>
        <dbReference type="ARBA" id="ARBA00022833"/>
    </source>
</evidence>
<evidence type="ECO:0000256" key="4">
    <source>
        <dbReference type="PROSITE-ProRule" id="PRU00146"/>
    </source>
</evidence>
<dbReference type="InterPro" id="IPR043502">
    <property type="entry name" value="DNA/RNA_pol_sf"/>
</dbReference>
<dbReference type="InterPro" id="IPR001584">
    <property type="entry name" value="Integrase_cat-core"/>
</dbReference>
<dbReference type="InterPro" id="IPR012337">
    <property type="entry name" value="RNaseH-like_sf"/>
</dbReference>
<evidence type="ECO:0000259" key="8">
    <source>
        <dbReference type="PROSITE" id="PS50994"/>
    </source>
</evidence>
<dbReference type="SUPFAM" id="SSF56672">
    <property type="entry name" value="DNA/RNA polymerases"/>
    <property type="match status" value="1"/>
</dbReference>
<feature type="coiled-coil region" evidence="5">
    <location>
        <begin position="80"/>
        <end position="125"/>
    </location>
</feature>
<proteinExistence type="predicted"/>
<evidence type="ECO:0000259" key="7">
    <source>
        <dbReference type="PROSITE" id="PS50016"/>
    </source>
</evidence>
<evidence type="ECO:0000256" key="6">
    <source>
        <dbReference type="SAM" id="MobiDB-lite"/>
    </source>
</evidence>
<dbReference type="PROSITE" id="PS50016">
    <property type="entry name" value="ZF_PHD_2"/>
    <property type="match status" value="1"/>
</dbReference>
<feature type="compositionally biased region" description="Polar residues" evidence="6">
    <location>
        <begin position="200"/>
        <end position="209"/>
    </location>
</feature>
<dbReference type="CDD" id="cd22249">
    <property type="entry name" value="UDM1_RNF168_RNF169-like"/>
    <property type="match status" value="1"/>
</dbReference>
<dbReference type="InterPro" id="IPR043128">
    <property type="entry name" value="Rev_trsase/Diguanyl_cyclase"/>
</dbReference>
<evidence type="ECO:0000256" key="1">
    <source>
        <dbReference type="ARBA" id="ARBA00022723"/>
    </source>
</evidence>
<dbReference type="InterPro" id="IPR040676">
    <property type="entry name" value="DUF5641"/>
</dbReference>
<name>A0ABM1Y5J5_AEDAL</name>
<feature type="region of interest" description="Disordered" evidence="6">
    <location>
        <begin position="1"/>
        <end position="21"/>
    </location>
</feature>
<feature type="region of interest" description="Disordered" evidence="6">
    <location>
        <begin position="200"/>
        <end position="264"/>
    </location>
</feature>
<evidence type="ECO:0008006" key="11">
    <source>
        <dbReference type="Google" id="ProtNLM"/>
    </source>
</evidence>
<keyword evidence="1" id="KW-0479">Metal-binding</keyword>
<dbReference type="Pfam" id="PF18701">
    <property type="entry name" value="DUF5641"/>
    <property type="match status" value="1"/>
</dbReference>
<reference evidence="9" key="2">
    <citation type="submission" date="2025-05" db="UniProtKB">
        <authorList>
            <consortium name="EnsemblMetazoa"/>
        </authorList>
    </citation>
    <scope>IDENTIFICATION</scope>
    <source>
        <strain evidence="9">Foshan</strain>
    </source>
</reference>
<organism evidence="9 10">
    <name type="scientific">Aedes albopictus</name>
    <name type="common">Asian tiger mosquito</name>
    <name type="synonym">Stegomyia albopicta</name>
    <dbReference type="NCBI Taxonomy" id="7160"/>
    <lineage>
        <taxon>Eukaryota</taxon>
        <taxon>Metazoa</taxon>
        <taxon>Ecdysozoa</taxon>
        <taxon>Arthropoda</taxon>
        <taxon>Hexapoda</taxon>
        <taxon>Insecta</taxon>
        <taxon>Pterygota</taxon>
        <taxon>Neoptera</taxon>
        <taxon>Endopterygota</taxon>
        <taxon>Diptera</taxon>
        <taxon>Nematocera</taxon>
        <taxon>Culicoidea</taxon>
        <taxon>Culicidae</taxon>
        <taxon>Culicinae</taxon>
        <taxon>Aedini</taxon>
        <taxon>Aedes</taxon>
        <taxon>Stegomyia</taxon>
    </lineage>
</organism>
<feature type="compositionally biased region" description="Basic and acidic residues" evidence="6">
    <location>
        <begin position="147"/>
        <end position="160"/>
    </location>
</feature>
<dbReference type="InterPro" id="IPR008042">
    <property type="entry name" value="Retrotrans_Pao"/>
</dbReference>
<evidence type="ECO:0000256" key="2">
    <source>
        <dbReference type="ARBA" id="ARBA00022771"/>
    </source>
</evidence>
<dbReference type="Gene3D" id="3.30.70.270">
    <property type="match status" value="1"/>
</dbReference>
<dbReference type="InterPro" id="IPR036397">
    <property type="entry name" value="RNaseH_sf"/>
</dbReference>
<accession>A0ABM1Y5J5</accession>
<keyword evidence="10" id="KW-1185">Reference proteome</keyword>
<dbReference type="Gene3D" id="3.30.40.10">
    <property type="entry name" value="Zinc/RING finger domain, C3HC4 (zinc finger)"/>
    <property type="match status" value="1"/>
</dbReference>
<keyword evidence="5" id="KW-0175">Coiled coil</keyword>
<evidence type="ECO:0000313" key="9">
    <source>
        <dbReference type="EnsemblMetazoa" id="AALFPA23_005924.P7655"/>
    </source>
</evidence>
<dbReference type="Gene3D" id="3.10.10.10">
    <property type="entry name" value="HIV Type 1 Reverse Transcriptase, subunit A, domain 1"/>
    <property type="match status" value="1"/>
</dbReference>
<protein>
    <recommendedName>
        <fullName evidence="11">Integrase catalytic domain-containing protein</fullName>
    </recommendedName>
</protein>
<dbReference type="InterPro" id="IPR005312">
    <property type="entry name" value="DUF1759"/>
</dbReference>
<keyword evidence="2 4" id="KW-0863">Zinc-finger</keyword>
<dbReference type="Gene3D" id="3.30.420.10">
    <property type="entry name" value="Ribonuclease H-like superfamily/Ribonuclease H"/>
    <property type="match status" value="1"/>
</dbReference>
<dbReference type="Pfam" id="PF03564">
    <property type="entry name" value="DUF1759"/>
    <property type="match status" value="1"/>
</dbReference>
<dbReference type="SUPFAM" id="SSF57903">
    <property type="entry name" value="FYVE/PHD zinc finger"/>
    <property type="match status" value="1"/>
</dbReference>
<dbReference type="Pfam" id="PF17921">
    <property type="entry name" value="Integrase_H2C2"/>
    <property type="match status" value="1"/>
</dbReference>
<dbReference type="InterPro" id="IPR019787">
    <property type="entry name" value="Znf_PHD-finger"/>
</dbReference>
<feature type="compositionally biased region" description="Polar residues" evidence="6">
    <location>
        <begin position="662"/>
        <end position="680"/>
    </location>
</feature>
<dbReference type="InterPro" id="IPR011011">
    <property type="entry name" value="Znf_FYVE_PHD"/>
</dbReference>
<dbReference type="CDD" id="cd01644">
    <property type="entry name" value="RT_pepA17"/>
    <property type="match status" value="1"/>
</dbReference>
<feature type="region of interest" description="Disordered" evidence="6">
    <location>
        <begin position="136"/>
        <end position="165"/>
    </location>
</feature>
<dbReference type="SUPFAM" id="SSF53098">
    <property type="entry name" value="Ribonuclease H-like"/>
    <property type="match status" value="1"/>
</dbReference>
<evidence type="ECO:0000256" key="5">
    <source>
        <dbReference type="SAM" id="Coils"/>
    </source>
</evidence>
<feature type="domain" description="Integrase catalytic" evidence="8">
    <location>
        <begin position="1685"/>
        <end position="1874"/>
    </location>
</feature>